<protein>
    <recommendedName>
        <fullName evidence="2">Heme chaperone HemW</fullName>
    </recommendedName>
</protein>
<dbReference type="SFLD" id="SFLDF00562">
    <property type="entry name" value="HemN-like__clustered_with_heat"/>
    <property type="match status" value="1"/>
</dbReference>
<dbReference type="SFLD" id="SFLDG01082">
    <property type="entry name" value="B12-binding_domain_containing"/>
    <property type="match status" value="1"/>
</dbReference>
<reference evidence="4 5" key="1">
    <citation type="submission" date="2018-04" db="EMBL/GenBank/DDBJ databases">
        <title>Polynucleobacter sp. UH21B genome.</title>
        <authorList>
            <person name="Hahn M.W."/>
        </authorList>
    </citation>
    <scope>NUCLEOTIDE SEQUENCE [LARGE SCALE GENOMIC DNA]</scope>
    <source>
        <strain evidence="4 5">MWH-UH21B</strain>
    </source>
</reference>
<comment type="function">
    <text evidence="2">Probably acts as a heme chaperone, transferring heme to an unknown acceptor. Binds one molecule of heme per monomer, possibly covalently. Binds 1 [4Fe-4S] cluster. The cluster is coordinated with 3 cysteines and an exchangeable S-adenosyl-L-methionine.</text>
</comment>
<dbReference type="PROSITE" id="PS51918">
    <property type="entry name" value="RADICAL_SAM"/>
    <property type="match status" value="1"/>
</dbReference>
<dbReference type="CDD" id="cd01335">
    <property type="entry name" value="Radical_SAM"/>
    <property type="match status" value="1"/>
</dbReference>
<dbReference type="EMBL" id="CP028942">
    <property type="protein sequence ID" value="QKM64576.1"/>
    <property type="molecule type" value="Genomic_DNA"/>
</dbReference>
<keyword evidence="2" id="KW-0963">Cytoplasm</keyword>
<dbReference type="InterPro" id="IPR010723">
    <property type="entry name" value="HemN_C"/>
</dbReference>
<dbReference type="Proteomes" id="UP000503312">
    <property type="component" value="Chromosome"/>
</dbReference>
<dbReference type="AlphaFoldDB" id="A0A6M9Q347"/>
<dbReference type="SUPFAM" id="SSF102114">
    <property type="entry name" value="Radical SAM enzymes"/>
    <property type="match status" value="1"/>
</dbReference>
<dbReference type="GO" id="GO:0005737">
    <property type="term" value="C:cytoplasm"/>
    <property type="evidence" value="ECO:0007669"/>
    <property type="project" value="UniProtKB-SubCell"/>
</dbReference>
<dbReference type="Pfam" id="PF04055">
    <property type="entry name" value="Radical_SAM"/>
    <property type="match status" value="1"/>
</dbReference>
<evidence type="ECO:0000313" key="4">
    <source>
        <dbReference type="EMBL" id="QKM64576.1"/>
    </source>
</evidence>
<sequence>MQSVTEARHCVSLSPNYSLATNGKPSVTNLQKPLQTQAVNLIVLPPLALYIHFPWCEKKCPYCDFNSHQIKKDGIKQIGFDEKRYIQALIKDLETELPNVWGRQVHSIFIGGGTPSLLSPVGMDELLCAIRARVNLEPDAEITMEANPGSIEAEKFAGFAKCGISRISIGVQSFDDEKLKVLGRIHNGAEAKRAIAIALEHFKSVNLDLMYGLPNQSLEDAKTDVEIALSFGTPHLSLYNLTLEPNTYFANFPPQLPSDDEVDAIYEQNLDLLTKAGYARYEVSAYAKKNQECKHNLNYWRFGDYIGIGAGAHGKISFPDRITRQVRERHPENYMSAMENKGNALIESKVIEPKDLPFEFMLNALRLTGGVETHTFSERTGLPLSVISKGLAEGSKKGLLDENPSKLKATDLGLRYLNNLQELFLD</sequence>
<feature type="domain" description="Radical SAM core" evidence="3">
    <location>
        <begin position="41"/>
        <end position="279"/>
    </location>
</feature>
<dbReference type="GO" id="GO:0006779">
    <property type="term" value="P:porphyrin-containing compound biosynthetic process"/>
    <property type="evidence" value="ECO:0007669"/>
    <property type="project" value="InterPro"/>
</dbReference>
<dbReference type="InterPro" id="IPR058240">
    <property type="entry name" value="rSAM_sf"/>
</dbReference>
<dbReference type="NCBIfam" id="TIGR00539">
    <property type="entry name" value="hemN_rel"/>
    <property type="match status" value="1"/>
</dbReference>
<dbReference type="InterPro" id="IPR004559">
    <property type="entry name" value="HemW-like"/>
</dbReference>
<dbReference type="SMART" id="SM00729">
    <property type="entry name" value="Elp3"/>
    <property type="match status" value="1"/>
</dbReference>
<evidence type="ECO:0000313" key="5">
    <source>
        <dbReference type="Proteomes" id="UP000503312"/>
    </source>
</evidence>
<keyword evidence="2" id="KW-0349">Heme</keyword>
<organism evidence="4 5">
    <name type="scientific">Polynucleobacter tropicus</name>
    <dbReference type="NCBI Taxonomy" id="1743174"/>
    <lineage>
        <taxon>Bacteria</taxon>
        <taxon>Pseudomonadati</taxon>
        <taxon>Pseudomonadota</taxon>
        <taxon>Betaproteobacteria</taxon>
        <taxon>Burkholderiales</taxon>
        <taxon>Burkholderiaceae</taxon>
        <taxon>Polynucleobacter</taxon>
    </lineage>
</organism>
<dbReference type="SFLD" id="SFLDF00288">
    <property type="entry name" value="HemN-like__clustered_with_nucl"/>
    <property type="match status" value="1"/>
</dbReference>
<dbReference type="PANTHER" id="PTHR13932:SF5">
    <property type="entry name" value="RADICAL S-ADENOSYL METHIONINE DOMAIN-CONTAINING PROTEIN 1, MITOCHONDRIAL"/>
    <property type="match status" value="1"/>
</dbReference>
<comment type="subcellular location">
    <subcellularLocation>
        <location evidence="2">Cytoplasm</location>
    </subcellularLocation>
</comment>
<dbReference type="GO" id="GO:0046872">
    <property type="term" value="F:metal ion binding"/>
    <property type="evidence" value="ECO:0007669"/>
    <property type="project" value="UniProtKB-UniRule"/>
</dbReference>
<keyword evidence="2" id="KW-0004">4Fe-4S</keyword>
<dbReference type="Gene3D" id="3.30.750.200">
    <property type="match status" value="1"/>
</dbReference>
<keyword evidence="5" id="KW-1185">Reference proteome</keyword>
<keyword evidence="2" id="KW-0479">Metal-binding</keyword>
<dbReference type="InterPro" id="IPR034505">
    <property type="entry name" value="Coproporphyrinogen-III_oxidase"/>
</dbReference>
<gene>
    <name evidence="4" type="ORF">DCO17_04605</name>
</gene>
<keyword evidence="2" id="KW-0143">Chaperone</keyword>
<keyword evidence="2" id="KW-0408">Iron</keyword>
<dbReference type="InterPro" id="IPR006638">
    <property type="entry name" value="Elp3/MiaA/NifB-like_rSAM"/>
</dbReference>
<dbReference type="PANTHER" id="PTHR13932">
    <property type="entry name" value="COPROPORPHYRINIGEN III OXIDASE"/>
    <property type="match status" value="1"/>
</dbReference>
<dbReference type="InterPro" id="IPR007197">
    <property type="entry name" value="rSAM"/>
</dbReference>
<dbReference type="Pfam" id="PF06969">
    <property type="entry name" value="HemN_C"/>
    <property type="match status" value="1"/>
</dbReference>
<keyword evidence="2" id="KW-0411">Iron-sulfur</keyword>
<comment type="similarity">
    <text evidence="1">Belongs to the anaerobic coproporphyrinogen-III oxidase family. HemW subfamily.</text>
</comment>
<dbReference type="GO" id="GO:0051539">
    <property type="term" value="F:4 iron, 4 sulfur cluster binding"/>
    <property type="evidence" value="ECO:0007669"/>
    <property type="project" value="UniProtKB-UniRule"/>
</dbReference>
<evidence type="ECO:0000256" key="1">
    <source>
        <dbReference type="ARBA" id="ARBA00006100"/>
    </source>
</evidence>
<dbReference type="SFLD" id="SFLDG01065">
    <property type="entry name" value="anaerobic_coproporphyrinogen-I"/>
    <property type="match status" value="1"/>
</dbReference>
<name>A0A6M9Q347_9BURK</name>
<accession>A0A6M9Q347</accession>
<proteinExistence type="inferred from homology"/>
<dbReference type="KEGG" id="ptrp:DCO17_04605"/>
<dbReference type="GO" id="GO:0004109">
    <property type="term" value="F:coproporphyrinogen oxidase activity"/>
    <property type="evidence" value="ECO:0007669"/>
    <property type="project" value="InterPro"/>
</dbReference>
<dbReference type="SFLD" id="SFLDS00029">
    <property type="entry name" value="Radical_SAM"/>
    <property type="match status" value="1"/>
</dbReference>
<keyword evidence="2" id="KW-0949">S-adenosyl-L-methionine</keyword>
<evidence type="ECO:0000259" key="3">
    <source>
        <dbReference type="PROSITE" id="PS51918"/>
    </source>
</evidence>
<evidence type="ECO:0000256" key="2">
    <source>
        <dbReference type="RuleBase" id="RU364116"/>
    </source>
</evidence>